<sequence>MGFGRLGFGQVASGPSAPAPAKKYAEVDEVTTARDRFGGQKAISSDMYFGRNDYDPTAQAEANNRLQQFRGATSISRPRKCWTLFAFVQQRLIGWN</sequence>
<evidence type="ECO:0000256" key="1">
    <source>
        <dbReference type="SAM" id="MobiDB-lite"/>
    </source>
</evidence>
<feature type="compositionally biased region" description="Low complexity" evidence="1">
    <location>
        <begin position="12"/>
        <end position="22"/>
    </location>
</feature>
<name>M5C3S6_THACB</name>
<feature type="region of interest" description="Disordered" evidence="1">
    <location>
        <begin position="1"/>
        <end position="23"/>
    </location>
</feature>
<proteinExistence type="predicted"/>
<dbReference type="AlphaFoldDB" id="M5C3S6"/>
<evidence type="ECO:0000313" key="3">
    <source>
        <dbReference type="Proteomes" id="UP000012065"/>
    </source>
</evidence>
<organism evidence="2 3">
    <name type="scientific">Thanatephorus cucumeris (strain AG1-IB / isolate 7/3/14)</name>
    <name type="common">Lettuce bottom rot fungus</name>
    <name type="synonym">Rhizoctonia solani</name>
    <dbReference type="NCBI Taxonomy" id="1108050"/>
    <lineage>
        <taxon>Eukaryota</taxon>
        <taxon>Fungi</taxon>
        <taxon>Dikarya</taxon>
        <taxon>Basidiomycota</taxon>
        <taxon>Agaricomycotina</taxon>
        <taxon>Agaricomycetes</taxon>
        <taxon>Cantharellales</taxon>
        <taxon>Ceratobasidiaceae</taxon>
        <taxon>Rhizoctonia</taxon>
        <taxon>Rhizoctonia solani AG-1</taxon>
    </lineage>
</organism>
<dbReference type="HOGENOM" id="CLU_2361194_0_0_1"/>
<comment type="caution">
    <text evidence="2">The sequence shown here is derived from an EMBL/GenBank/DDBJ whole genome shotgun (WGS) entry which is preliminary data.</text>
</comment>
<dbReference type="Proteomes" id="UP000012065">
    <property type="component" value="Unassembled WGS sequence"/>
</dbReference>
<accession>M5C3S6</accession>
<dbReference type="EMBL" id="CAOJ01012435">
    <property type="protein sequence ID" value="CCO34004.1"/>
    <property type="molecule type" value="Genomic_DNA"/>
</dbReference>
<reference evidence="2 3" key="1">
    <citation type="journal article" date="2013" name="J. Biotechnol.">
        <title>Establishment and interpretation of the genome sequence of the phytopathogenic fungus Rhizoctonia solani AG1-IB isolate 7/3/14.</title>
        <authorList>
            <person name="Wibberg D.W."/>
            <person name="Jelonek L.J."/>
            <person name="Rupp O.R."/>
            <person name="Hennig M.H."/>
            <person name="Eikmeyer F.E."/>
            <person name="Goesmann A.G."/>
            <person name="Hartmann A.H."/>
            <person name="Borriss R.B."/>
            <person name="Grosch R.G."/>
            <person name="Puehler A.P."/>
            <person name="Schlueter A.S."/>
        </authorList>
    </citation>
    <scope>NUCLEOTIDE SEQUENCE [LARGE SCALE GENOMIC DNA]</scope>
    <source>
        <strain evidence="3">AG1-IB / isolate 7/3/14</strain>
    </source>
</reference>
<evidence type="ECO:0000313" key="2">
    <source>
        <dbReference type="EMBL" id="CCO34004.1"/>
    </source>
</evidence>
<gene>
    <name evidence="2" type="ORF">BN14_08095</name>
</gene>
<protein>
    <submittedName>
        <fullName evidence="2">ADP-ribosylation factor GTPase-activating protein 2/3</fullName>
    </submittedName>
</protein>